<evidence type="ECO:0000256" key="7">
    <source>
        <dbReference type="SAM" id="SignalP"/>
    </source>
</evidence>
<comment type="similarity">
    <text evidence="6">Belongs to the cytochrome P450 family.</text>
</comment>
<dbReference type="GO" id="GO:0016020">
    <property type="term" value="C:membrane"/>
    <property type="evidence" value="ECO:0007669"/>
    <property type="project" value="UniProtKB-SubCell"/>
</dbReference>
<keyword evidence="3 6" id="KW-0479">Metal-binding</keyword>
<keyword evidence="5" id="KW-0472">Membrane</keyword>
<comment type="caution">
    <text evidence="8">The sequence shown here is derived from an EMBL/GenBank/DDBJ whole genome shotgun (WGS) entry which is preliminary data.</text>
</comment>
<keyword evidence="6" id="KW-0503">Monooxygenase</keyword>
<comment type="subcellular location">
    <subcellularLocation>
        <location evidence="1">Membrane</location>
        <topology evidence="1">Single-pass membrane protein</topology>
    </subcellularLocation>
</comment>
<sequence length="508" mass="56772">MSFLFLLLFLFIPLSYCLITLVLTPRPCKGTAKVRSLPPGPPPLPLVGNLLWLPPSFSRIGTLFTHLRAAYGPTVTLYIGRRPAVFIMEGHVAQAALVHQSSAFARRPPPLGTSRALGSNVHTVNMTDYGPHWRLLRRAFASVALLPGARQWALEALVDDLTSASVAARENEVSPSEIFARALFRLFSLLCFGEELEESTLWAVREAQVGIISLAVKLSVFNLLPKIVLVVFWRRWVQLVRLRRRLDDLLIPIIRTRSRDQLAVLRCRSMPSYLDALLGVELEEEVRRRRLIEEEIVNLCSEFLNASTETTSAALQWIMANLVKQPHVQDKLVAEIASVMGANKSTIVGEEEVKEMEYLKAVVLEGLRRHPPAHLLLPHTVAEEREVAGYVIPEGAVVNFAVAEMGRDEAVWKEAMEFRPERFMEGGEGEGVDLTGVRGIKMMPFGAGKRLCPGMGMAMLVVQYVVANLVWRFRWVEVVGKEVELAEEPGLTVGMKHPFLARLVPRTL</sequence>
<feature type="chain" id="PRO_5035272951" description="Cytochrome P450" evidence="7">
    <location>
        <begin position="18"/>
        <end position="508"/>
    </location>
</feature>
<keyword evidence="6" id="KW-0560">Oxidoreductase</keyword>
<keyword evidence="4" id="KW-1133">Transmembrane helix</keyword>
<evidence type="ECO:0008006" key="10">
    <source>
        <dbReference type="Google" id="ProtNLM"/>
    </source>
</evidence>
<keyword evidence="2" id="KW-0812">Transmembrane</keyword>
<dbReference type="InterPro" id="IPR051103">
    <property type="entry name" value="Plant_metabolite_P450s"/>
</dbReference>
<evidence type="ECO:0000256" key="3">
    <source>
        <dbReference type="ARBA" id="ARBA00022723"/>
    </source>
</evidence>
<dbReference type="GO" id="GO:0005506">
    <property type="term" value="F:iron ion binding"/>
    <property type="evidence" value="ECO:0007669"/>
    <property type="project" value="InterPro"/>
</dbReference>
<evidence type="ECO:0000256" key="5">
    <source>
        <dbReference type="ARBA" id="ARBA00023136"/>
    </source>
</evidence>
<name>A0A8J5FAV6_ZINOF</name>
<dbReference type="Proteomes" id="UP000734854">
    <property type="component" value="Unassembled WGS sequence"/>
</dbReference>
<evidence type="ECO:0000256" key="2">
    <source>
        <dbReference type="ARBA" id="ARBA00022692"/>
    </source>
</evidence>
<keyword evidence="7" id="KW-0732">Signal</keyword>
<dbReference type="InterPro" id="IPR017972">
    <property type="entry name" value="Cyt_P450_CS"/>
</dbReference>
<dbReference type="PROSITE" id="PS00086">
    <property type="entry name" value="CYTOCHROME_P450"/>
    <property type="match status" value="1"/>
</dbReference>
<dbReference type="GO" id="GO:0020037">
    <property type="term" value="F:heme binding"/>
    <property type="evidence" value="ECO:0007669"/>
    <property type="project" value="InterPro"/>
</dbReference>
<evidence type="ECO:0000256" key="1">
    <source>
        <dbReference type="ARBA" id="ARBA00004167"/>
    </source>
</evidence>
<protein>
    <recommendedName>
        <fullName evidence="10">Cytochrome P450</fullName>
    </recommendedName>
</protein>
<keyword evidence="6" id="KW-0408">Iron</keyword>
<dbReference type="EMBL" id="JACMSC010000017">
    <property type="protein sequence ID" value="KAG6479734.1"/>
    <property type="molecule type" value="Genomic_DNA"/>
</dbReference>
<evidence type="ECO:0000256" key="4">
    <source>
        <dbReference type="ARBA" id="ARBA00022989"/>
    </source>
</evidence>
<reference evidence="8 9" key="1">
    <citation type="submission" date="2020-08" db="EMBL/GenBank/DDBJ databases">
        <title>Plant Genome Project.</title>
        <authorList>
            <person name="Zhang R.-G."/>
        </authorList>
    </citation>
    <scope>NUCLEOTIDE SEQUENCE [LARGE SCALE GENOMIC DNA]</scope>
    <source>
        <tissue evidence="8">Rhizome</tissue>
    </source>
</reference>
<gene>
    <name evidence="8" type="ORF">ZIOFF_063206</name>
</gene>
<dbReference type="OrthoDB" id="655030at2759"/>
<dbReference type="AlphaFoldDB" id="A0A8J5FAV6"/>
<evidence type="ECO:0000313" key="9">
    <source>
        <dbReference type="Proteomes" id="UP000734854"/>
    </source>
</evidence>
<keyword evidence="6" id="KW-0349">Heme</keyword>
<keyword evidence="9" id="KW-1185">Reference proteome</keyword>
<dbReference type="PANTHER" id="PTHR24298">
    <property type="entry name" value="FLAVONOID 3'-MONOOXYGENASE-RELATED"/>
    <property type="match status" value="1"/>
</dbReference>
<feature type="signal peptide" evidence="7">
    <location>
        <begin position="1"/>
        <end position="17"/>
    </location>
</feature>
<evidence type="ECO:0000313" key="8">
    <source>
        <dbReference type="EMBL" id="KAG6479734.1"/>
    </source>
</evidence>
<dbReference type="PANTHER" id="PTHR24298:SF636">
    <property type="entry name" value="OS07G0451300 PROTEIN"/>
    <property type="match status" value="1"/>
</dbReference>
<accession>A0A8J5FAV6</accession>
<evidence type="ECO:0000256" key="6">
    <source>
        <dbReference type="RuleBase" id="RU000461"/>
    </source>
</evidence>
<dbReference type="Pfam" id="PF00067">
    <property type="entry name" value="p450"/>
    <property type="match status" value="1"/>
</dbReference>
<dbReference type="InterPro" id="IPR001128">
    <property type="entry name" value="Cyt_P450"/>
</dbReference>
<proteinExistence type="inferred from homology"/>
<dbReference type="GO" id="GO:0016709">
    <property type="term" value="F:oxidoreductase activity, acting on paired donors, with incorporation or reduction of molecular oxygen, NAD(P)H as one donor, and incorporation of one atom of oxygen"/>
    <property type="evidence" value="ECO:0007669"/>
    <property type="project" value="TreeGrafter"/>
</dbReference>
<organism evidence="8 9">
    <name type="scientific">Zingiber officinale</name>
    <name type="common">Ginger</name>
    <name type="synonym">Amomum zingiber</name>
    <dbReference type="NCBI Taxonomy" id="94328"/>
    <lineage>
        <taxon>Eukaryota</taxon>
        <taxon>Viridiplantae</taxon>
        <taxon>Streptophyta</taxon>
        <taxon>Embryophyta</taxon>
        <taxon>Tracheophyta</taxon>
        <taxon>Spermatophyta</taxon>
        <taxon>Magnoliopsida</taxon>
        <taxon>Liliopsida</taxon>
        <taxon>Zingiberales</taxon>
        <taxon>Zingiberaceae</taxon>
        <taxon>Zingiber</taxon>
    </lineage>
</organism>